<keyword evidence="6" id="KW-1185">Reference proteome</keyword>
<dbReference type="AlphaFoldDB" id="A0A7X0D3G9"/>
<evidence type="ECO:0000313" key="5">
    <source>
        <dbReference type="EMBL" id="MBB6166138.1"/>
    </source>
</evidence>
<comment type="caution">
    <text evidence="5">The sequence shown here is derived from an EMBL/GenBank/DDBJ whole genome shotgun (WGS) entry which is preliminary data.</text>
</comment>
<dbReference type="PRINTS" id="PR01790">
    <property type="entry name" value="SMP30FAMILY"/>
</dbReference>
<evidence type="ECO:0000256" key="1">
    <source>
        <dbReference type="ARBA" id="ARBA00008853"/>
    </source>
</evidence>
<dbReference type="InterPro" id="IPR013658">
    <property type="entry name" value="SGL"/>
</dbReference>
<dbReference type="PANTHER" id="PTHR10907">
    <property type="entry name" value="REGUCALCIN"/>
    <property type="match status" value="1"/>
</dbReference>
<feature type="domain" description="SMP-30/Gluconolactonase/LRE-like region" evidence="4">
    <location>
        <begin position="16"/>
        <end position="254"/>
    </location>
</feature>
<keyword evidence="3" id="KW-0862">Zinc</keyword>
<dbReference type="RefSeq" id="WP_183998007.1">
    <property type="nucleotide sequence ID" value="NZ_BMHW01000017.1"/>
</dbReference>
<feature type="binding site" evidence="3">
    <location>
        <position position="196"/>
    </location>
    <ligand>
        <name>a divalent metal cation</name>
        <dbReference type="ChEBI" id="CHEBI:60240"/>
    </ligand>
</feature>
<evidence type="ECO:0000259" key="4">
    <source>
        <dbReference type="Pfam" id="PF08450"/>
    </source>
</evidence>
<dbReference type="GO" id="GO:0004341">
    <property type="term" value="F:gluconolactonase activity"/>
    <property type="evidence" value="ECO:0007669"/>
    <property type="project" value="TreeGrafter"/>
</dbReference>
<accession>A0A7X0D3G9</accession>
<evidence type="ECO:0000256" key="2">
    <source>
        <dbReference type="PIRSR" id="PIRSR605511-1"/>
    </source>
</evidence>
<gene>
    <name evidence="5" type="ORF">HNQ72_005989</name>
</gene>
<feature type="active site" description="Proton donor/acceptor" evidence="2">
    <location>
        <position position="196"/>
    </location>
</feature>
<dbReference type="Pfam" id="PF08450">
    <property type="entry name" value="SGL"/>
    <property type="match status" value="1"/>
</dbReference>
<name>A0A7X0D3G9_9HYPH</name>
<keyword evidence="3" id="KW-0479">Metal-binding</keyword>
<dbReference type="GO" id="GO:0019853">
    <property type="term" value="P:L-ascorbic acid biosynthetic process"/>
    <property type="evidence" value="ECO:0007669"/>
    <property type="project" value="TreeGrafter"/>
</dbReference>
<dbReference type="InterPro" id="IPR011042">
    <property type="entry name" value="6-blade_b-propeller_TolB-like"/>
</dbReference>
<feature type="binding site" evidence="3">
    <location>
        <position position="148"/>
    </location>
    <ligand>
        <name>a divalent metal cation</name>
        <dbReference type="ChEBI" id="CHEBI:60240"/>
    </ligand>
</feature>
<dbReference type="Gene3D" id="2.120.10.30">
    <property type="entry name" value="TolB, C-terminal domain"/>
    <property type="match status" value="1"/>
</dbReference>
<comment type="similarity">
    <text evidence="1">Belongs to the SMP-30/CGR1 family.</text>
</comment>
<dbReference type="PANTHER" id="PTHR10907:SF47">
    <property type="entry name" value="REGUCALCIN"/>
    <property type="match status" value="1"/>
</dbReference>
<feature type="binding site" evidence="3">
    <location>
        <position position="102"/>
    </location>
    <ligand>
        <name>substrate</name>
    </ligand>
</feature>
<dbReference type="InterPro" id="IPR005511">
    <property type="entry name" value="SMP-30"/>
</dbReference>
<protein>
    <submittedName>
        <fullName evidence="5">Sugar lactone lactonase YvrE</fullName>
    </submittedName>
</protein>
<sequence>MSKAVALDTTIPASKLGEGICWDDATSCLWWVDIAGKLIHHYDPVSKDHRSWSTSKEVSLVFPRADGLLLIGLSDGVYLFDCETGVERPVALLDLPAEHRLNDGKRDPAGRLWVGTINTAAEPSETAALYQLQDDRLVEIEGGYTNANGKTWSADGDLMFHADTGRNTVWVYDYDNSARALSNKRVFVKIEIGSPDGLEADGLGNLYAAIFGGSRVDIVSMRGDVVGQIDLPVPNATSCCVGGPRRKTLFITTAFDGMSDEERGSAPLSGHVFKVELDG</sequence>
<feature type="binding site" evidence="3">
    <location>
        <position position="18"/>
    </location>
    <ligand>
        <name>a divalent metal cation</name>
        <dbReference type="ChEBI" id="CHEBI:60240"/>
    </ligand>
</feature>
<evidence type="ECO:0000313" key="6">
    <source>
        <dbReference type="Proteomes" id="UP000547879"/>
    </source>
</evidence>
<comment type="cofactor">
    <cofactor evidence="3">
        <name>Zn(2+)</name>
        <dbReference type="ChEBI" id="CHEBI:29105"/>
    </cofactor>
    <text evidence="3">Binds 1 divalent metal cation per subunit.</text>
</comment>
<dbReference type="Proteomes" id="UP000547879">
    <property type="component" value="Unassembled WGS sequence"/>
</dbReference>
<feature type="binding site" evidence="3">
    <location>
        <position position="100"/>
    </location>
    <ligand>
        <name>substrate</name>
    </ligand>
</feature>
<dbReference type="EMBL" id="JACHEG010000015">
    <property type="protein sequence ID" value="MBB6166138.1"/>
    <property type="molecule type" value="Genomic_DNA"/>
</dbReference>
<proteinExistence type="inferred from homology"/>
<dbReference type="SUPFAM" id="SSF63829">
    <property type="entry name" value="Calcium-dependent phosphotriesterase"/>
    <property type="match status" value="1"/>
</dbReference>
<reference evidence="5 6" key="1">
    <citation type="submission" date="2020-08" db="EMBL/GenBank/DDBJ databases">
        <title>Genomic Encyclopedia of Type Strains, Phase IV (KMG-IV): sequencing the most valuable type-strain genomes for metagenomic binning, comparative biology and taxonomic classification.</title>
        <authorList>
            <person name="Goeker M."/>
        </authorList>
    </citation>
    <scope>NUCLEOTIDE SEQUENCE [LARGE SCALE GENOMIC DNA]</scope>
    <source>
        <strain evidence="5 6">DSM 100734</strain>
    </source>
</reference>
<evidence type="ECO:0000256" key="3">
    <source>
        <dbReference type="PIRSR" id="PIRSR605511-2"/>
    </source>
</evidence>
<organism evidence="5 6">
    <name type="scientific">Rhizobium wenxiniae</name>
    <dbReference type="NCBI Taxonomy" id="1737357"/>
    <lineage>
        <taxon>Bacteria</taxon>
        <taxon>Pseudomonadati</taxon>
        <taxon>Pseudomonadota</taxon>
        <taxon>Alphaproteobacteria</taxon>
        <taxon>Hyphomicrobiales</taxon>
        <taxon>Rhizobiaceae</taxon>
        <taxon>Rhizobium/Agrobacterium group</taxon>
        <taxon>Rhizobium</taxon>
    </lineage>
</organism>
<dbReference type="GO" id="GO:0005509">
    <property type="term" value="F:calcium ion binding"/>
    <property type="evidence" value="ECO:0007669"/>
    <property type="project" value="TreeGrafter"/>
</dbReference>